<dbReference type="PANTHER" id="PTHR31944">
    <property type="entry name" value="HEME-RESPONSIVE ZINC FINGER TRANSCRIPTION FACTOR HAP1"/>
    <property type="match status" value="1"/>
</dbReference>
<dbReference type="GO" id="GO:0001228">
    <property type="term" value="F:DNA-binding transcription activator activity, RNA polymerase II-specific"/>
    <property type="evidence" value="ECO:0007669"/>
    <property type="project" value="TreeGrafter"/>
</dbReference>
<dbReference type="InterPro" id="IPR051430">
    <property type="entry name" value="Fungal_TF_Env_Response"/>
</dbReference>
<reference evidence="10" key="1">
    <citation type="journal article" date="2016" name="Genome Announc.">
        <title>Draft genome sequence of Aspergillus niger strain An76.</title>
        <authorList>
            <person name="Gong W."/>
            <person name="Cheng Z."/>
            <person name="Zhang H."/>
            <person name="Liu L."/>
            <person name="Gao P."/>
            <person name="Wang L."/>
        </authorList>
    </citation>
    <scope>NUCLEOTIDE SEQUENCE [LARGE SCALE GENOMIC DNA]</scope>
    <source>
        <strain evidence="10">An76</strain>
    </source>
</reference>
<keyword evidence="1" id="KW-0479">Metal-binding</keyword>
<dbReference type="SMART" id="SM00066">
    <property type="entry name" value="GAL4"/>
    <property type="match status" value="1"/>
</dbReference>
<dbReference type="OMA" id="DGLQIFC"/>
<evidence type="ECO:0000259" key="8">
    <source>
        <dbReference type="PROSITE" id="PS50048"/>
    </source>
</evidence>
<feature type="region of interest" description="Disordered" evidence="7">
    <location>
        <begin position="103"/>
        <end position="158"/>
    </location>
</feature>
<keyword evidence="4" id="KW-0238">DNA-binding</keyword>
<feature type="domain" description="Zn(2)-C6 fungal-type" evidence="8">
    <location>
        <begin position="72"/>
        <end position="103"/>
    </location>
</feature>
<evidence type="ECO:0000256" key="1">
    <source>
        <dbReference type="ARBA" id="ARBA00022723"/>
    </source>
</evidence>
<dbReference type="InterPro" id="IPR007219">
    <property type="entry name" value="XnlR_reg_dom"/>
</dbReference>
<dbReference type="EMBL" id="BCMY01000008">
    <property type="protein sequence ID" value="GAQ42779.1"/>
    <property type="molecule type" value="Genomic_DNA"/>
</dbReference>
<dbReference type="Proteomes" id="UP000068243">
    <property type="component" value="Unassembled WGS sequence"/>
</dbReference>
<organism evidence="9 10">
    <name type="scientific">Aspergillus niger</name>
    <dbReference type="NCBI Taxonomy" id="5061"/>
    <lineage>
        <taxon>Eukaryota</taxon>
        <taxon>Fungi</taxon>
        <taxon>Dikarya</taxon>
        <taxon>Ascomycota</taxon>
        <taxon>Pezizomycotina</taxon>
        <taxon>Eurotiomycetes</taxon>
        <taxon>Eurotiomycetidae</taxon>
        <taxon>Eurotiales</taxon>
        <taxon>Aspergillaceae</taxon>
        <taxon>Aspergillus</taxon>
        <taxon>Aspergillus subgen. Circumdati</taxon>
    </lineage>
</organism>
<dbReference type="PANTHER" id="PTHR31944:SF129">
    <property type="entry name" value="ASPYRIDONES CLUSTER REGULATOR APDR-RELATED"/>
    <property type="match status" value="1"/>
</dbReference>
<evidence type="ECO:0000256" key="5">
    <source>
        <dbReference type="ARBA" id="ARBA00023163"/>
    </source>
</evidence>
<dbReference type="AlphaFoldDB" id="A0A100IK92"/>
<dbReference type="SUPFAM" id="SSF57701">
    <property type="entry name" value="Zn2/Cys6 DNA-binding domain"/>
    <property type="match status" value="1"/>
</dbReference>
<dbReference type="Pfam" id="PF04082">
    <property type="entry name" value="Fungal_trans"/>
    <property type="match status" value="1"/>
</dbReference>
<evidence type="ECO:0000256" key="7">
    <source>
        <dbReference type="SAM" id="MobiDB-lite"/>
    </source>
</evidence>
<accession>A0A100IK92</accession>
<sequence length="845" mass="92525">MIDLYLVKFGVRESFAGSASVFSAGKTEFSAFDFSQPHHEHHHHHIITISAPLHTASMTDTEPRKRRRPAKSCEQCRQRKVRCDRNVPCGPCTRARSSLGCSYRRVSRSPSPTDHQASPLISHEPQRNARGYPLPSGLPDGSTGSLDETPHIGPQCGSKECISSQLGSTIRDLQLRLQRLEEQLTSPDIARPSAPEPDIQRALRELCDKVQSLEQRLLCTQSTQAPKGELAIAAAPPRLHSSSKKMKLFGPTHYMHTMDKLQLVGSLETRGPQPLCPEFKAELTAQIKELHHLRGSVKAAQSPRLNNPVPDLLSTIPARSVCDELVQCYLRTFESIYRIVHIPSFNKEYQQFWDHPPATPTPFLMKLALILAIGTTFHPQRGKAGKEYNTRLIQTWIYAAQWWLTGPTEKNTFNLDGLQIFCLLLLARQLGSPGPSLYLSAASLLQTATAMGLHRDSAHFPSLSPFQSEMRARLWATVLELTLQSSLDSASPIPIPYFDTKPPSNLNDTDIHPDLKHLPTPHPKTTHTDTSLQLLLHDSFTLRAETIHLIHSPNTIPYQKALDLTTKLRTTCHTITTTTTQSFHHSHLLTTLTRYILHLHLPFARAAHTSPQYHYSRKLCLEAALTIASLAPTTTTTSSSSTPLDNDFPLLTLTARGPLRGPLNLDVICTLALELITQIEEAPDITNTPNNSNNSPLSMLASTIRTPILHTLSNLALQSAHVLEMHGKSPALKRYILSQALVAQIRALEDGAGAGDVQGVVYEAVRGCLRDGVGMLRGMEKEGIAEGLGVVTPDSGGAGGDASAGAGELDGMGEGLGIGIGVDDLEGWDLASFLYAPGLVDLGGW</sequence>
<evidence type="ECO:0000256" key="3">
    <source>
        <dbReference type="ARBA" id="ARBA00023015"/>
    </source>
</evidence>
<proteinExistence type="predicted"/>
<dbReference type="OrthoDB" id="4337792at2759"/>
<evidence type="ECO:0000313" key="10">
    <source>
        <dbReference type="Proteomes" id="UP000068243"/>
    </source>
</evidence>
<dbReference type="Gene3D" id="4.10.240.10">
    <property type="entry name" value="Zn(2)-C6 fungal-type DNA-binding domain"/>
    <property type="match status" value="1"/>
</dbReference>
<dbReference type="CDD" id="cd00067">
    <property type="entry name" value="GAL4"/>
    <property type="match status" value="1"/>
</dbReference>
<dbReference type="CDD" id="cd12148">
    <property type="entry name" value="fungal_TF_MHR"/>
    <property type="match status" value="1"/>
</dbReference>
<keyword evidence="2" id="KW-0862">Zinc</keyword>
<gene>
    <name evidence="9" type="ORF">ABL_05440</name>
</gene>
<evidence type="ECO:0000256" key="4">
    <source>
        <dbReference type="ARBA" id="ARBA00023125"/>
    </source>
</evidence>
<dbReference type="GO" id="GO:0006351">
    <property type="term" value="P:DNA-templated transcription"/>
    <property type="evidence" value="ECO:0007669"/>
    <property type="project" value="InterPro"/>
</dbReference>
<keyword evidence="6" id="KW-0539">Nucleus</keyword>
<dbReference type="GO" id="GO:0000978">
    <property type="term" value="F:RNA polymerase II cis-regulatory region sequence-specific DNA binding"/>
    <property type="evidence" value="ECO:0007669"/>
    <property type="project" value="TreeGrafter"/>
</dbReference>
<dbReference type="VEuPathDB" id="FungiDB:An14g04000"/>
<dbReference type="VEuPathDB" id="FungiDB:ATCC64974_3480"/>
<dbReference type="VEuPathDB" id="FungiDB:ASPNIDRAFT2_1100168"/>
<dbReference type="PROSITE" id="PS00463">
    <property type="entry name" value="ZN2_CY6_FUNGAL_1"/>
    <property type="match status" value="1"/>
</dbReference>
<keyword evidence="3" id="KW-0805">Transcription regulation</keyword>
<evidence type="ECO:0000256" key="2">
    <source>
        <dbReference type="ARBA" id="ARBA00022833"/>
    </source>
</evidence>
<dbReference type="GO" id="GO:0005634">
    <property type="term" value="C:nucleus"/>
    <property type="evidence" value="ECO:0007669"/>
    <property type="project" value="TreeGrafter"/>
</dbReference>
<name>A0A100IK92_ASPNG</name>
<dbReference type="PROSITE" id="PS50048">
    <property type="entry name" value="ZN2_CY6_FUNGAL_2"/>
    <property type="match status" value="1"/>
</dbReference>
<dbReference type="GO" id="GO:0008270">
    <property type="term" value="F:zinc ion binding"/>
    <property type="evidence" value="ECO:0007669"/>
    <property type="project" value="InterPro"/>
</dbReference>
<protein>
    <submittedName>
        <fullName evidence="9">C6 zinc finger domain protein</fullName>
    </submittedName>
</protein>
<evidence type="ECO:0000313" key="9">
    <source>
        <dbReference type="EMBL" id="GAQ42779.1"/>
    </source>
</evidence>
<dbReference type="InterPro" id="IPR001138">
    <property type="entry name" value="Zn2Cys6_DnaBD"/>
</dbReference>
<evidence type="ECO:0000256" key="6">
    <source>
        <dbReference type="ARBA" id="ARBA00023242"/>
    </source>
</evidence>
<comment type="caution">
    <text evidence="9">The sequence shown here is derived from an EMBL/GenBank/DDBJ whole genome shotgun (WGS) entry which is preliminary data.</text>
</comment>
<dbReference type="VEuPathDB" id="FungiDB:M747DRAFT_271343"/>
<keyword evidence="5" id="KW-0804">Transcription</keyword>
<dbReference type="InterPro" id="IPR036864">
    <property type="entry name" value="Zn2-C6_fun-type_DNA-bd_sf"/>
</dbReference>
<dbReference type="Pfam" id="PF00172">
    <property type="entry name" value="Zn_clus"/>
    <property type="match status" value="1"/>
</dbReference>